<dbReference type="RefSeq" id="WP_322855505.1">
    <property type="nucleotide sequence ID" value="NZ_JAYDCJ010000003.1"/>
</dbReference>
<evidence type="ECO:0000313" key="2">
    <source>
        <dbReference type="EMBL" id="MEA1081028.1"/>
    </source>
</evidence>
<gene>
    <name evidence="2" type="ORF">U5822_10130</name>
</gene>
<dbReference type="Pfam" id="PF08376">
    <property type="entry name" value="NIT"/>
    <property type="match status" value="1"/>
</dbReference>
<protein>
    <submittedName>
        <fullName evidence="2">Nitrate- and nitrite sensing domain-containing protein</fullName>
    </submittedName>
</protein>
<evidence type="ECO:0000259" key="1">
    <source>
        <dbReference type="Pfam" id="PF08376"/>
    </source>
</evidence>
<name>A0ABU5NZ11_9GAMM</name>
<reference evidence="2 3" key="1">
    <citation type="submission" date="2023-12" db="EMBL/GenBank/DDBJ databases">
        <title>Marinobacter qingdaonensis sp. nov., isolated from the intertidal sediment of Qingdao, PR China.</title>
        <authorList>
            <person name="Li Y."/>
        </authorList>
    </citation>
    <scope>NUCLEOTIDE SEQUENCE [LARGE SCALE GENOMIC DNA]</scope>
    <source>
        <strain evidence="2 3">ASW11-75</strain>
    </source>
</reference>
<organism evidence="2 3">
    <name type="scientific">Marinobacter qingdaonensis</name>
    <dbReference type="NCBI Taxonomy" id="3108486"/>
    <lineage>
        <taxon>Bacteria</taxon>
        <taxon>Pseudomonadati</taxon>
        <taxon>Pseudomonadota</taxon>
        <taxon>Gammaproteobacteria</taxon>
        <taxon>Pseudomonadales</taxon>
        <taxon>Marinobacteraceae</taxon>
        <taxon>Marinobacter</taxon>
    </lineage>
</organism>
<accession>A0ABU5NZ11</accession>
<proteinExistence type="predicted"/>
<dbReference type="Proteomes" id="UP001305746">
    <property type="component" value="Unassembled WGS sequence"/>
</dbReference>
<feature type="domain" description="Nitrate/nitrite sensing protein" evidence="1">
    <location>
        <begin position="41"/>
        <end position="267"/>
    </location>
</feature>
<comment type="caution">
    <text evidence="2">The sequence shown here is derived from an EMBL/GenBank/DDBJ whole genome shotgun (WGS) entry which is preliminary data.</text>
</comment>
<evidence type="ECO:0000313" key="3">
    <source>
        <dbReference type="Proteomes" id="UP001305746"/>
    </source>
</evidence>
<keyword evidence="3" id="KW-1185">Reference proteome</keyword>
<sequence length="274" mass="30294">MDLLIAAAVTLFLVLILAFKKPWQNSARRAQGLAQLKSLRQLLEHLQQHRGLSTGYLGGDHSLKPKLEQTRATIRTNLNGLDATSLVEHERWVSFTDHWSRLERTALSLPVSDNLKQHNQLIANLLQLIEDIAARYQLLFLSHPGDGVGTLWRELLYTTEWLGQARALGTGIAAAGNSTGVERIRLSFLCERIQALSAVAHNTLQSQNQGGLGSLQEASRTVSTLLSVIETEFLSEAAPKLPASAYFDQASQTISAQFAVVDEMLRMLQGRYQA</sequence>
<dbReference type="InterPro" id="IPR013587">
    <property type="entry name" value="Nitrate/nitrite_sensing"/>
</dbReference>
<dbReference type="EMBL" id="JAYDCJ010000003">
    <property type="protein sequence ID" value="MEA1081028.1"/>
    <property type="molecule type" value="Genomic_DNA"/>
</dbReference>